<evidence type="ECO:0000256" key="1">
    <source>
        <dbReference type="ARBA" id="ARBA00004141"/>
    </source>
</evidence>
<dbReference type="PROSITE" id="PS00018">
    <property type="entry name" value="EF_HAND_1"/>
    <property type="match status" value="1"/>
</dbReference>
<evidence type="ECO:0000256" key="6">
    <source>
        <dbReference type="SAM" id="Phobius"/>
    </source>
</evidence>
<dbReference type="AlphaFoldDB" id="A0A7S2PCK6"/>
<name>A0A7S2PCK6_9STRA</name>
<evidence type="ECO:0000256" key="4">
    <source>
        <dbReference type="ARBA" id="ARBA00022989"/>
    </source>
</evidence>
<dbReference type="GO" id="GO:0016020">
    <property type="term" value="C:membrane"/>
    <property type="evidence" value="ECO:0007669"/>
    <property type="project" value="UniProtKB-SubCell"/>
</dbReference>
<feature type="transmembrane region" description="Helical" evidence="6">
    <location>
        <begin position="55"/>
        <end position="73"/>
    </location>
</feature>
<dbReference type="InterPro" id="IPR013714">
    <property type="entry name" value="Golgi_TVP15"/>
</dbReference>
<gene>
    <name evidence="8" type="ORF">LDAN0321_LOCUS13512</name>
</gene>
<sequence>MNFEPETNKSPLPQHDTLVIHKESGGLSATISRINSQLRDLYLQFETEGPPSYRVLAFLGGLLFIVSSVVHLIEDIISLNYSRLIISAYTGFFGIVICLLEGRDRVCPIRHQKSLLHWAKCLHYVWGRGLLYIFAGFLALSQGGSFDIFVGGFEIAVGVLALVVGKKAALKLAHLSRSVISETELLDKFNQADENNMGYLAVNEFENFLELYGLKDLDVHELAAAFSAVDHDDDGKISFIDLNSWFRQFQYDSEDTRASI</sequence>
<protein>
    <recommendedName>
        <fullName evidence="7">EF-hand domain-containing protein</fullName>
    </recommendedName>
</protein>
<proteinExistence type="predicted"/>
<dbReference type="PROSITE" id="PS50222">
    <property type="entry name" value="EF_HAND_2"/>
    <property type="match status" value="2"/>
</dbReference>
<feature type="domain" description="EF-hand" evidence="7">
    <location>
        <begin position="180"/>
        <end position="215"/>
    </location>
</feature>
<feature type="transmembrane region" description="Helical" evidence="6">
    <location>
        <begin position="146"/>
        <end position="165"/>
    </location>
</feature>
<organism evidence="8">
    <name type="scientific">Leptocylindrus danicus</name>
    <dbReference type="NCBI Taxonomy" id="163516"/>
    <lineage>
        <taxon>Eukaryota</taxon>
        <taxon>Sar</taxon>
        <taxon>Stramenopiles</taxon>
        <taxon>Ochrophyta</taxon>
        <taxon>Bacillariophyta</taxon>
        <taxon>Coscinodiscophyceae</taxon>
        <taxon>Chaetocerotophycidae</taxon>
        <taxon>Leptocylindrales</taxon>
        <taxon>Leptocylindraceae</taxon>
        <taxon>Leptocylindrus</taxon>
    </lineage>
</organism>
<evidence type="ECO:0000259" key="7">
    <source>
        <dbReference type="PROSITE" id="PS50222"/>
    </source>
</evidence>
<feature type="domain" description="EF-hand" evidence="7">
    <location>
        <begin position="217"/>
        <end position="252"/>
    </location>
</feature>
<reference evidence="8" key="1">
    <citation type="submission" date="2021-01" db="EMBL/GenBank/DDBJ databases">
        <authorList>
            <person name="Corre E."/>
            <person name="Pelletier E."/>
            <person name="Niang G."/>
            <person name="Scheremetjew M."/>
            <person name="Finn R."/>
            <person name="Kale V."/>
            <person name="Holt S."/>
            <person name="Cochrane G."/>
            <person name="Meng A."/>
            <person name="Brown T."/>
            <person name="Cohen L."/>
        </authorList>
    </citation>
    <scope>NUCLEOTIDE SEQUENCE</scope>
    <source>
        <strain evidence="8">B650</strain>
    </source>
</reference>
<evidence type="ECO:0000313" key="8">
    <source>
        <dbReference type="EMBL" id="CAD9591348.1"/>
    </source>
</evidence>
<dbReference type="SUPFAM" id="SSF47473">
    <property type="entry name" value="EF-hand"/>
    <property type="match status" value="1"/>
</dbReference>
<comment type="subcellular location">
    <subcellularLocation>
        <location evidence="1">Membrane</location>
        <topology evidence="1">Multi-pass membrane protein</topology>
    </subcellularLocation>
</comment>
<evidence type="ECO:0000256" key="5">
    <source>
        <dbReference type="ARBA" id="ARBA00023136"/>
    </source>
</evidence>
<dbReference type="GO" id="GO:0005509">
    <property type="term" value="F:calcium ion binding"/>
    <property type="evidence" value="ECO:0007669"/>
    <property type="project" value="InterPro"/>
</dbReference>
<keyword evidence="3" id="KW-0106">Calcium</keyword>
<dbReference type="InterPro" id="IPR002048">
    <property type="entry name" value="EF_hand_dom"/>
</dbReference>
<keyword evidence="4 6" id="KW-1133">Transmembrane helix</keyword>
<dbReference type="InterPro" id="IPR018247">
    <property type="entry name" value="EF_Hand_1_Ca_BS"/>
</dbReference>
<dbReference type="Gene3D" id="1.10.238.10">
    <property type="entry name" value="EF-hand"/>
    <property type="match status" value="1"/>
</dbReference>
<keyword evidence="5 6" id="KW-0472">Membrane</keyword>
<dbReference type="Pfam" id="PF08507">
    <property type="entry name" value="COPI_assoc"/>
    <property type="match status" value="1"/>
</dbReference>
<dbReference type="InterPro" id="IPR011992">
    <property type="entry name" value="EF-hand-dom_pair"/>
</dbReference>
<dbReference type="Pfam" id="PF13499">
    <property type="entry name" value="EF-hand_7"/>
    <property type="match status" value="1"/>
</dbReference>
<evidence type="ECO:0000256" key="3">
    <source>
        <dbReference type="ARBA" id="ARBA00022837"/>
    </source>
</evidence>
<feature type="transmembrane region" description="Helical" evidence="6">
    <location>
        <begin position="79"/>
        <end position="100"/>
    </location>
</feature>
<evidence type="ECO:0000256" key="2">
    <source>
        <dbReference type="ARBA" id="ARBA00022692"/>
    </source>
</evidence>
<keyword evidence="2 6" id="KW-0812">Transmembrane</keyword>
<dbReference type="EMBL" id="HBGY01021466">
    <property type="protein sequence ID" value="CAD9591348.1"/>
    <property type="molecule type" value="Transcribed_RNA"/>
</dbReference>
<feature type="transmembrane region" description="Helical" evidence="6">
    <location>
        <begin position="121"/>
        <end position="140"/>
    </location>
</feature>
<accession>A0A7S2PCK6</accession>